<reference evidence="1 2" key="1">
    <citation type="journal article" date="2019" name="Int. J. Syst. Evol. Microbiol.">
        <title>The Global Catalogue of Microorganisms (GCM) 10K type strain sequencing project: providing services to taxonomists for standard genome sequencing and annotation.</title>
        <authorList>
            <consortium name="The Broad Institute Genomics Platform"/>
            <consortium name="The Broad Institute Genome Sequencing Center for Infectious Disease"/>
            <person name="Wu L."/>
            <person name="Ma J."/>
        </authorList>
    </citation>
    <scope>NUCLEOTIDE SEQUENCE [LARGE SCALE GENOMIC DNA]</scope>
    <source>
        <strain evidence="1 2">JCM 16328</strain>
    </source>
</reference>
<dbReference type="AlphaFoldDB" id="A0AAV3TCH7"/>
<dbReference type="Proteomes" id="UP001500420">
    <property type="component" value="Unassembled WGS sequence"/>
</dbReference>
<dbReference type="EMBL" id="BAAADV010000007">
    <property type="protein sequence ID" value="GAA0677655.1"/>
    <property type="molecule type" value="Genomic_DNA"/>
</dbReference>
<accession>A0AAV3TCH7</accession>
<evidence type="ECO:0000313" key="2">
    <source>
        <dbReference type="Proteomes" id="UP001500420"/>
    </source>
</evidence>
<keyword evidence="2" id="KW-1185">Reference proteome</keyword>
<protein>
    <submittedName>
        <fullName evidence="1">Uncharacterized protein</fullName>
    </submittedName>
</protein>
<organism evidence="1 2">
    <name type="scientific">Natronoarchaeum mannanilyticum</name>
    <dbReference type="NCBI Taxonomy" id="926360"/>
    <lineage>
        <taxon>Archaea</taxon>
        <taxon>Methanobacteriati</taxon>
        <taxon>Methanobacteriota</taxon>
        <taxon>Stenosarchaea group</taxon>
        <taxon>Halobacteria</taxon>
        <taxon>Halobacteriales</taxon>
        <taxon>Natronoarchaeaceae</taxon>
    </lineage>
</organism>
<gene>
    <name evidence="1" type="ORF">GCM10009020_27150</name>
</gene>
<name>A0AAV3TCH7_9EURY</name>
<proteinExistence type="predicted"/>
<evidence type="ECO:0000313" key="1">
    <source>
        <dbReference type="EMBL" id="GAA0677655.1"/>
    </source>
</evidence>
<comment type="caution">
    <text evidence="1">The sequence shown here is derived from an EMBL/GenBank/DDBJ whole genome shotgun (WGS) entry which is preliminary data.</text>
</comment>
<sequence length="59" mass="6072">MNNVTLDPCEIIKGTYALFASAGNGGCLIDGTYRVDENLSGPNGQVEASLSLSVSVDHG</sequence>